<evidence type="ECO:0000256" key="4">
    <source>
        <dbReference type="ARBA" id="ARBA00044183"/>
    </source>
</evidence>
<name>A0A3N4L7B8_9PEZI</name>
<dbReference type="STRING" id="1392247.A0A3N4L7B8"/>
<dbReference type="AlphaFoldDB" id="A0A3N4L7B8"/>
<keyword evidence="3 5" id="KW-0687">Ribonucleoprotein</keyword>
<accession>A0A3N4L7B8</accession>
<evidence type="ECO:0000313" key="7">
    <source>
        <dbReference type="Proteomes" id="UP000277580"/>
    </source>
</evidence>
<evidence type="ECO:0000256" key="1">
    <source>
        <dbReference type="ARBA" id="ARBA00007345"/>
    </source>
</evidence>
<gene>
    <name evidence="6" type="ORF">P167DRAFT_515778</name>
</gene>
<protein>
    <recommendedName>
        <fullName evidence="4">Small ribosomal subunit protein uS19m</fullName>
    </recommendedName>
</protein>
<dbReference type="GO" id="GO:0003723">
    <property type="term" value="F:RNA binding"/>
    <property type="evidence" value="ECO:0007669"/>
    <property type="project" value="InterPro"/>
</dbReference>
<keyword evidence="7" id="KW-1185">Reference proteome</keyword>
<evidence type="ECO:0000313" key="6">
    <source>
        <dbReference type="EMBL" id="RPB17382.1"/>
    </source>
</evidence>
<dbReference type="OrthoDB" id="2043at2759"/>
<evidence type="ECO:0000256" key="5">
    <source>
        <dbReference type="RuleBase" id="RU003485"/>
    </source>
</evidence>
<organism evidence="6 7">
    <name type="scientific">Morchella conica CCBAS932</name>
    <dbReference type="NCBI Taxonomy" id="1392247"/>
    <lineage>
        <taxon>Eukaryota</taxon>
        <taxon>Fungi</taxon>
        <taxon>Dikarya</taxon>
        <taxon>Ascomycota</taxon>
        <taxon>Pezizomycotina</taxon>
        <taxon>Pezizomycetes</taxon>
        <taxon>Pezizales</taxon>
        <taxon>Morchellaceae</taxon>
        <taxon>Morchella</taxon>
    </lineage>
</organism>
<dbReference type="PRINTS" id="PR00975">
    <property type="entry name" value="RIBOSOMALS19"/>
</dbReference>
<proteinExistence type="inferred from homology"/>
<dbReference type="FunFam" id="3.30.860.10:FF:000001">
    <property type="entry name" value="30S ribosomal protein S19"/>
    <property type="match status" value="1"/>
</dbReference>
<dbReference type="Proteomes" id="UP000277580">
    <property type="component" value="Unassembled WGS sequence"/>
</dbReference>
<keyword evidence="2 5" id="KW-0689">Ribosomal protein</keyword>
<dbReference type="FunCoup" id="A0A3N4L7B8">
    <property type="interactions" value="115"/>
</dbReference>
<evidence type="ECO:0000256" key="3">
    <source>
        <dbReference type="ARBA" id="ARBA00023274"/>
    </source>
</evidence>
<dbReference type="PANTHER" id="PTHR11880">
    <property type="entry name" value="RIBOSOMAL PROTEIN S19P FAMILY MEMBER"/>
    <property type="match status" value="1"/>
</dbReference>
<dbReference type="GO" id="GO:0000028">
    <property type="term" value="P:ribosomal small subunit assembly"/>
    <property type="evidence" value="ECO:0007669"/>
    <property type="project" value="TreeGrafter"/>
</dbReference>
<dbReference type="Gene3D" id="3.30.860.10">
    <property type="entry name" value="30s Ribosomal Protein S19, Chain A"/>
    <property type="match status" value="1"/>
</dbReference>
<dbReference type="EMBL" id="ML119106">
    <property type="protein sequence ID" value="RPB17382.1"/>
    <property type="molecule type" value="Genomic_DNA"/>
</dbReference>
<dbReference type="GO" id="GO:0005763">
    <property type="term" value="C:mitochondrial small ribosomal subunit"/>
    <property type="evidence" value="ECO:0007669"/>
    <property type="project" value="TreeGrafter"/>
</dbReference>
<dbReference type="GO" id="GO:0003735">
    <property type="term" value="F:structural constituent of ribosome"/>
    <property type="evidence" value="ECO:0007669"/>
    <property type="project" value="InterPro"/>
</dbReference>
<dbReference type="PIRSF" id="PIRSF002144">
    <property type="entry name" value="Ribosomal_S19"/>
    <property type="match status" value="1"/>
</dbReference>
<sequence length="95" mass="10979">MFPTRALFKRSVWKGPFVVQLPVPMTAPKPGERMPAIQTQARSCTIVPHFVGHRFQVHNGKTYNEFTITEDMVGHKLGEFSQTRKPFQYKMSKNK</sequence>
<dbReference type="SUPFAM" id="SSF54570">
    <property type="entry name" value="Ribosomal protein S19"/>
    <property type="match status" value="1"/>
</dbReference>
<dbReference type="PANTHER" id="PTHR11880:SF8">
    <property type="entry name" value="SMALL RIBOSOMAL SUBUNIT PROTEIN US19M"/>
    <property type="match status" value="1"/>
</dbReference>
<reference evidence="6 7" key="1">
    <citation type="journal article" date="2018" name="Nat. Ecol. Evol.">
        <title>Pezizomycetes genomes reveal the molecular basis of ectomycorrhizal truffle lifestyle.</title>
        <authorList>
            <person name="Murat C."/>
            <person name="Payen T."/>
            <person name="Noel B."/>
            <person name="Kuo A."/>
            <person name="Morin E."/>
            <person name="Chen J."/>
            <person name="Kohler A."/>
            <person name="Krizsan K."/>
            <person name="Balestrini R."/>
            <person name="Da Silva C."/>
            <person name="Montanini B."/>
            <person name="Hainaut M."/>
            <person name="Levati E."/>
            <person name="Barry K.W."/>
            <person name="Belfiori B."/>
            <person name="Cichocki N."/>
            <person name="Clum A."/>
            <person name="Dockter R.B."/>
            <person name="Fauchery L."/>
            <person name="Guy J."/>
            <person name="Iotti M."/>
            <person name="Le Tacon F."/>
            <person name="Lindquist E.A."/>
            <person name="Lipzen A."/>
            <person name="Malagnac F."/>
            <person name="Mello A."/>
            <person name="Molinier V."/>
            <person name="Miyauchi S."/>
            <person name="Poulain J."/>
            <person name="Riccioni C."/>
            <person name="Rubini A."/>
            <person name="Sitrit Y."/>
            <person name="Splivallo R."/>
            <person name="Traeger S."/>
            <person name="Wang M."/>
            <person name="Zifcakova L."/>
            <person name="Wipf D."/>
            <person name="Zambonelli A."/>
            <person name="Paolocci F."/>
            <person name="Nowrousian M."/>
            <person name="Ottonello S."/>
            <person name="Baldrian P."/>
            <person name="Spatafora J.W."/>
            <person name="Henrissat B."/>
            <person name="Nagy L.G."/>
            <person name="Aury J.M."/>
            <person name="Wincker P."/>
            <person name="Grigoriev I.V."/>
            <person name="Bonfante P."/>
            <person name="Martin F.M."/>
        </authorList>
    </citation>
    <scope>NUCLEOTIDE SEQUENCE [LARGE SCALE GENOMIC DNA]</scope>
    <source>
        <strain evidence="6 7">CCBAS932</strain>
    </source>
</reference>
<dbReference type="HAMAP" id="MF_00531">
    <property type="entry name" value="Ribosomal_uS19"/>
    <property type="match status" value="1"/>
</dbReference>
<evidence type="ECO:0000256" key="2">
    <source>
        <dbReference type="ARBA" id="ARBA00022980"/>
    </source>
</evidence>
<dbReference type="InParanoid" id="A0A3N4L7B8"/>
<dbReference type="InterPro" id="IPR002222">
    <property type="entry name" value="Ribosomal_uS19"/>
</dbReference>
<dbReference type="GO" id="GO:0006412">
    <property type="term" value="P:translation"/>
    <property type="evidence" value="ECO:0007669"/>
    <property type="project" value="InterPro"/>
</dbReference>
<dbReference type="PROSITE" id="PS00323">
    <property type="entry name" value="RIBOSOMAL_S19"/>
    <property type="match status" value="1"/>
</dbReference>
<dbReference type="InterPro" id="IPR023575">
    <property type="entry name" value="Ribosomal_uS19_SF"/>
</dbReference>
<comment type="similarity">
    <text evidence="1 5">Belongs to the universal ribosomal protein uS19 family.</text>
</comment>
<dbReference type="Pfam" id="PF00203">
    <property type="entry name" value="Ribosomal_S19"/>
    <property type="match status" value="1"/>
</dbReference>
<dbReference type="InterPro" id="IPR020934">
    <property type="entry name" value="Ribosomal_uS19_CS"/>
</dbReference>